<reference evidence="2" key="1">
    <citation type="submission" date="2023-03" db="EMBL/GenBank/DDBJ databases">
        <authorList>
            <person name="Steffen K."/>
            <person name="Cardenas P."/>
        </authorList>
    </citation>
    <scope>NUCLEOTIDE SEQUENCE</scope>
</reference>
<protein>
    <submittedName>
        <fullName evidence="2">Uncharacterized protein</fullName>
    </submittedName>
</protein>
<dbReference type="EMBL" id="CASHTH010002677">
    <property type="protein sequence ID" value="CAI8033554.1"/>
    <property type="molecule type" value="Genomic_DNA"/>
</dbReference>
<evidence type="ECO:0000313" key="3">
    <source>
        <dbReference type="Proteomes" id="UP001174909"/>
    </source>
</evidence>
<dbReference type="AlphaFoldDB" id="A0AA35SPZ2"/>
<keyword evidence="1" id="KW-0812">Transmembrane</keyword>
<feature type="non-terminal residue" evidence="2">
    <location>
        <position position="234"/>
    </location>
</feature>
<keyword evidence="1" id="KW-1133">Transmembrane helix</keyword>
<feature type="transmembrane region" description="Helical" evidence="1">
    <location>
        <begin position="194"/>
        <end position="214"/>
    </location>
</feature>
<sequence length="234" mass="26550">CPPWFLYDSNITIHSAPQQYSHCVCGEPLLFQIECYADSYTSSLLSGNCAFWNNRTGRTVVGYCPYVFENHLLAGRIMKLPQDVLTLNSWLCSHLNRETGTTVCGRCTNGTGPSVSSLGSQCTDCSPVNILYYILLHYLPATVIFIFILIVQVNITSTPVVYYILYSNAWVVYLQTPNGFSIYSLVFAGNYYKYILRAFFLLHSICTFDPLYFISPPLCISSRINDIDVQYFEM</sequence>
<dbReference type="Proteomes" id="UP001174909">
    <property type="component" value="Unassembled WGS sequence"/>
</dbReference>
<feature type="non-terminal residue" evidence="2">
    <location>
        <position position="1"/>
    </location>
</feature>
<name>A0AA35SPZ2_GEOBA</name>
<feature type="transmembrane region" description="Helical" evidence="1">
    <location>
        <begin position="130"/>
        <end position="151"/>
    </location>
</feature>
<keyword evidence="3" id="KW-1185">Reference proteome</keyword>
<organism evidence="2 3">
    <name type="scientific">Geodia barretti</name>
    <name type="common">Barrett's horny sponge</name>
    <dbReference type="NCBI Taxonomy" id="519541"/>
    <lineage>
        <taxon>Eukaryota</taxon>
        <taxon>Metazoa</taxon>
        <taxon>Porifera</taxon>
        <taxon>Demospongiae</taxon>
        <taxon>Heteroscleromorpha</taxon>
        <taxon>Tetractinellida</taxon>
        <taxon>Astrophorina</taxon>
        <taxon>Geodiidae</taxon>
        <taxon>Geodia</taxon>
    </lineage>
</organism>
<evidence type="ECO:0000256" key="1">
    <source>
        <dbReference type="SAM" id="Phobius"/>
    </source>
</evidence>
<comment type="caution">
    <text evidence="2">The sequence shown here is derived from an EMBL/GenBank/DDBJ whole genome shotgun (WGS) entry which is preliminary data.</text>
</comment>
<evidence type="ECO:0000313" key="2">
    <source>
        <dbReference type="EMBL" id="CAI8033554.1"/>
    </source>
</evidence>
<proteinExistence type="predicted"/>
<feature type="transmembrane region" description="Helical" evidence="1">
    <location>
        <begin position="163"/>
        <end position="188"/>
    </location>
</feature>
<accession>A0AA35SPZ2</accession>
<gene>
    <name evidence="2" type="ORF">GBAR_LOCUS18922</name>
</gene>
<keyword evidence="1" id="KW-0472">Membrane</keyword>